<feature type="domain" description="Glycosyltransferase subfamily 4-like N-terminal" evidence="2">
    <location>
        <begin position="16"/>
        <end position="152"/>
    </location>
</feature>
<dbReference type="InterPro" id="IPR001296">
    <property type="entry name" value="Glyco_trans_1"/>
</dbReference>
<name>A0A0F9XS30_9ZZZZ</name>
<proteinExistence type="predicted"/>
<dbReference type="PANTHER" id="PTHR45947:SF3">
    <property type="entry name" value="SULFOQUINOVOSYL TRANSFERASE SQD2"/>
    <property type="match status" value="1"/>
</dbReference>
<dbReference type="AlphaFoldDB" id="A0A0F9XS30"/>
<accession>A0A0F9XS30</accession>
<sequence>MAMLQRMPAPQFEHIVGVFWSGGDPDIIDGLTKAGCEIVCLDKHRGIDMGFQRRLNRLVKTRSFDVMHAWLMSSGLWGRLAEMMTRRRVPTVVSFRSSEVHTWPGGVGLDRFLDRYADVYICNSLRVRDVWAERLKSDGSDMIVIDNGVDCQKFRPGDQTAMRTALGIDADALVICAVGSMKPAKNWPMFLEVASKVTTGNPKAVFLGIGGGPMLDEMRNRLNELGDADGRIRLLGDRTDVADILRASDLLLSTSVVEGMSNAILEGMASGLPVVATRISGSEELVRHDQTGYLCQSRNLDDAVDRVEAILTDPTLALQMSRAARQVAQEAYSFEQMADGHAKAYCRAIAARQGK</sequence>
<dbReference type="PANTHER" id="PTHR45947">
    <property type="entry name" value="SULFOQUINOVOSYL TRANSFERASE SQD2"/>
    <property type="match status" value="1"/>
</dbReference>
<evidence type="ECO:0000259" key="2">
    <source>
        <dbReference type="Pfam" id="PF13439"/>
    </source>
</evidence>
<dbReference type="Pfam" id="PF00534">
    <property type="entry name" value="Glycos_transf_1"/>
    <property type="match status" value="1"/>
</dbReference>
<dbReference type="InterPro" id="IPR028098">
    <property type="entry name" value="Glyco_trans_4-like_N"/>
</dbReference>
<reference evidence="3" key="1">
    <citation type="journal article" date="2015" name="Nature">
        <title>Complex archaea that bridge the gap between prokaryotes and eukaryotes.</title>
        <authorList>
            <person name="Spang A."/>
            <person name="Saw J.H."/>
            <person name="Jorgensen S.L."/>
            <person name="Zaremba-Niedzwiedzka K."/>
            <person name="Martijn J."/>
            <person name="Lind A.E."/>
            <person name="van Eijk R."/>
            <person name="Schleper C."/>
            <person name="Guy L."/>
            <person name="Ettema T.J."/>
        </authorList>
    </citation>
    <scope>NUCLEOTIDE SEQUENCE</scope>
</reference>
<organism evidence="3">
    <name type="scientific">marine sediment metagenome</name>
    <dbReference type="NCBI Taxonomy" id="412755"/>
    <lineage>
        <taxon>unclassified sequences</taxon>
        <taxon>metagenomes</taxon>
        <taxon>ecological metagenomes</taxon>
    </lineage>
</organism>
<evidence type="ECO:0000259" key="1">
    <source>
        <dbReference type="Pfam" id="PF00534"/>
    </source>
</evidence>
<gene>
    <name evidence="3" type="ORF">LCGC14_0181310</name>
</gene>
<dbReference type="GO" id="GO:0016757">
    <property type="term" value="F:glycosyltransferase activity"/>
    <property type="evidence" value="ECO:0007669"/>
    <property type="project" value="TreeGrafter"/>
</dbReference>
<dbReference type="InterPro" id="IPR050194">
    <property type="entry name" value="Glycosyltransferase_grp1"/>
</dbReference>
<dbReference type="Gene3D" id="3.40.50.2000">
    <property type="entry name" value="Glycogen Phosphorylase B"/>
    <property type="match status" value="2"/>
</dbReference>
<protein>
    <recommendedName>
        <fullName evidence="4">Glycosyltransferase subfamily 4-like N-terminal domain-containing protein</fullName>
    </recommendedName>
</protein>
<comment type="caution">
    <text evidence="3">The sequence shown here is derived from an EMBL/GenBank/DDBJ whole genome shotgun (WGS) entry which is preliminary data.</text>
</comment>
<dbReference type="Pfam" id="PF13439">
    <property type="entry name" value="Glyco_transf_4"/>
    <property type="match status" value="1"/>
</dbReference>
<feature type="domain" description="Glycosyl transferase family 1" evidence="1">
    <location>
        <begin position="159"/>
        <end position="326"/>
    </location>
</feature>
<dbReference type="SUPFAM" id="SSF53756">
    <property type="entry name" value="UDP-Glycosyltransferase/glycogen phosphorylase"/>
    <property type="match status" value="1"/>
</dbReference>
<evidence type="ECO:0000313" key="3">
    <source>
        <dbReference type="EMBL" id="KKN95063.1"/>
    </source>
</evidence>
<evidence type="ECO:0008006" key="4">
    <source>
        <dbReference type="Google" id="ProtNLM"/>
    </source>
</evidence>
<dbReference type="EMBL" id="LAZR01000073">
    <property type="protein sequence ID" value="KKN95063.1"/>
    <property type="molecule type" value="Genomic_DNA"/>
</dbReference>